<dbReference type="Proteomes" id="UP001589774">
    <property type="component" value="Unassembled WGS sequence"/>
</dbReference>
<evidence type="ECO:0000313" key="2">
    <source>
        <dbReference type="EMBL" id="MFC0319782.1"/>
    </source>
</evidence>
<comment type="caution">
    <text evidence="2">The sequence shown here is derived from an EMBL/GenBank/DDBJ whole genome shotgun (WGS) entry which is preliminary data.</text>
</comment>
<dbReference type="SUPFAM" id="SSF109854">
    <property type="entry name" value="DinB/YfiT-like putative metalloenzymes"/>
    <property type="match status" value="1"/>
</dbReference>
<accession>A0ABV6HLM9</accession>
<protein>
    <submittedName>
        <fullName evidence="2">DinB family protein</fullName>
    </submittedName>
</protein>
<dbReference type="Pfam" id="PF12867">
    <property type="entry name" value="DinB_2"/>
    <property type="match status" value="1"/>
</dbReference>
<name>A0ABV6HLM9_9SPHI</name>
<dbReference type="EMBL" id="JBHLWO010000002">
    <property type="protein sequence ID" value="MFC0319782.1"/>
    <property type="molecule type" value="Genomic_DNA"/>
</dbReference>
<keyword evidence="3" id="KW-1185">Reference proteome</keyword>
<evidence type="ECO:0000313" key="3">
    <source>
        <dbReference type="Proteomes" id="UP001589774"/>
    </source>
</evidence>
<proteinExistence type="predicted"/>
<reference evidence="2 3" key="1">
    <citation type="submission" date="2024-09" db="EMBL/GenBank/DDBJ databases">
        <authorList>
            <person name="Sun Q."/>
            <person name="Mori K."/>
        </authorList>
    </citation>
    <scope>NUCLEOTIDE SEQUENCE [LARGE SCALE GENOMIC DNA]</scope>
    <source>
        <strain evidence="2 3">CCM 7765</strain>
    </source>
</reference>
<sequence>MESTLEVWMRGPIDGVPPLLQPVAHALLQVKEELTSLLADFPREKLWERPANIASVAFHLQHITGVIDRMFTYAQQWALSDEQFVYLQNEGQKKESIDTHQLLKQLDNRISNAIQELRKIDPASLTEARGIGRKKIPTTLIGLLFHAAEHAQRHVGQALVTAKIILNSAASTEDTL</sequence>
<dbReference type="InterPro" id="IPR034660">
    <property type="entry name" value="DinB/YfiT-like"/>
</dbReference>
<organism evidence="2 3">
    <name type="scientific">Olivibacter oleidegradans</name>
    <dbReference type="NCBI Taxonomy" id="760123"/>
    <lineage>
        <taxon>Bacteria</taxon>
        <taxon>Pseudomonadati</taxon>
        <taxon>Bacteroidota</taxon>
        <taxon>Sphingobacteriia</taxon>
        <taxon>Sphingobacteriales</taxon>
        <taxon>Sphingobacteriaceae</taxon>
        <taxon>Olivibacter</taxon>
    </lineage>
</organism>
<evidence type="ECO:0000259" key="1">
    <source>
        <dbReference type="Pfam" id="PF12867"/>
    </source>
</evidence>
<feature type="domain" description="DinB-like" evidence="1">
    <location>
        <begin position="27"/>
        <end position="158"/>
    </location>
</feature>
<gene>
    <name evidence="2" type="ORF">ACFFI0_15780</name>
</gene>
<dbReference type="Gene3D" id="1.20.120.450">
    <property type="entry name" value="dinb family like domain"/>
    <property type="match status" value="1"/>
</dbReference>
<dbReference type="InterPro" id="IPR024775">
    <property type="entry name" value="DinB-like"/>
</dbReference>
<dbReference type="RefSeq" id="WP_130855714.1">
    <property type="nucleotide sequence ID" value="NZ_JBHLWO010000002.1"/>
</dbReference>